<comment type="caution">
    <text evidence="1">The sequence shown here is derived from an EMBL/GenBank/DDBJ whole genome shotgun (WGS) entry which is preliminary data.</text>
</comment>
<proteinExistence type="predicted"/>
<sequence length="82" mass="9068">DSKSRYRIYLDKMFGILTAPFVTTDSVLLTTSLGGYTEVGGGGQRQRNDAYFGFGRGLDSRNEEPLKVVGFCTFCKMSLLTL</sequence>
<reference evidence="1" key="1">
    <citation type="journal article" date="2021" name="Genome Biol. Evol.">
        <title>A High-Quality Reference Genome for a Parasitic Bivalve with Doubly Uniparental Inheritance (Bivalvia: Unionida).</title>
        <authorList>
            <person name="Smith C.H."/>
        </authorList>
    </citation>
    <scope>NUCLEOTIDE SEQUENCE</scope>
    <source>
        <strain evidence="1">CHS0354</strain>
    </source>
</reference>
<evidence type="ECO:0000313" key="2">
    <source>
        <dbReference type="Proteomes" id="UP001195483"/>
    </source>
</evidence>
<reference evidence="1" key="3">
    <citation type="submission" date="2023-05" db="EMBL/GenBank/DDBJ databases">
        <authorList>
            <person name="Smith C.H."/>
        </authorList>
    </citation>
    <scope>NUCLEOTIDE SEQUENCE</scope>
    <source>
        <strain evidence="1">CHS0354</strain>
        <tissue evidence="1">Mantle</tissue>
    </source>
</reference>
<dbReference type="EMBL" id="JAEAOA010001970">
    <property type="protein sequence ID" value="KAK3583970.1"/>
    <property type="molecule type" value="Genomic_DNA"/>
</dbReference>
<reference evidence="1" key="2">
    <citation type="journal article" date="2021" name="Genome Biol. Evol.">
        <title>Developing a high-quality reference genome for a parasitic bivalve with doubly uniparental inheritance (Bivalvia: Unionida).</title>
        <authorList>
            <person name="Smith C.H."/>
        </authorList>
    </citation>
    <scope>NUCLEOTIDE SEQUENCE</scope>
    <source>
        <strain evidence="1">CHS0354</strain>
        <tissue evidence="1">Mantle</tissue>
    </source>
</reference>
<accession>A0AAE0S2D7</accession>
<protein>
    <submittedName>
        <fullName evidence="1">Uncharacterized protein</fullName>
    </submittedName>
</protein>
<dbReference type="AlphaFoldDB" id="A0AAE0S2D7"/>
<dbReference type="Proteomes" id="UP001195483">
    <property type="component" value="Unassembled WGS sequence"/>
</dbReference>
<feature type="non-terminal residue" evidence="1">
    <location>
        <position position="1"/>
    </location>
</feature>
<organism evidence="1 2">
    <name type="scientific">Potamilus streckersoni</name>
    <dbReference type="NCBI Taxonomy" id="2493646"/>
    <lineage>
        <taxon>Eukaryota</taxon>
        <taxon>Metazoa</taxon>
        <taxon>Spiralia</taxon>
        <taxon>Lophotrochozoa</taxon>
        <taxon>Mollusca</taxon>
        <taxon>Bivalvia</taxon>
        <taxon>Autobranchia</taxon>
        <taxon>Heteroconchia</taxon>
        <taxon>Palaeoheterodonta</taxon>
        <taxon>Unionida</taxon>
        <taxon>Unionoidea</taxon>
        <taxon>Unionidae</taxon>
        <taxon>Ambleminae</taxon>
        <taxon>Lampsilini</taxon>
        <taxon>Potamilus</taxon>
    </lineage>
</organism>
<name>A0AAE0S2D7_9BIVA</name>
<gene>
    <name evidence="1" type="ORF">CHS0354_033765</name>
</gene>
<keyword evidence="2" id="KW-1185">Reference proteome</keyword>
<evidence type="ECO:0000313" key="1">
    <source>
        <dbReference type="EMBL" id="KAK3583970.1"/>
    </source>
</evidence>